<keyword evidence="3" id="KW-1185">Reference proteome</keyword>
<accession>A0A9X2L9L0</accession>
<proteinExistence type="predicted"/>
<evidence type="ECO:0000256" key="1">
    <source>
        <dbReference type="SAM" id="MobiDB-lite"/>
    </source>
</evidence>
<feature type="compositionally biased region" description="Basic and acidic residues" evidence="1">
    <location>
        <begin position="58"/>
        <end position="73"/>
    </location>
</feature>
<comment type="caution">
    <text evidence="2">The sequence shown here is derived from an EMBL/GenBank/DDBJ whole genome shotgun (WGS) entry which is preliminary data.</text>
</comment>
<dbReference type="EMBL" id="JANIBC010000006">
    <property type="protein sequence ID" value="MCQ8185631.1"/>
    <property type="molecule type" value="Genomic_DNA"/>
</dbReference>
<organism evidence="2 3">
    <name type="scientific">Parvularcula maris</name>
    <dbReference type="NCBI Taxonomy" id="2965077"/>
    <lineage>
        <taxon>Bacteria</taxon>
        <taxon>Pseudomonadati</taxon>
        <taxon>Pseudomonadota</taxon>
        <taxon>Alphaproteobacteria</taxon>
        <taxon>Parvularculales</taxon>
        <taxon>Parvularculaceae</taxon>
        <taxon>Parvularcula</taxon>
    </lineage>
</organism>
<evidence type="ECO:0000313" key="2">
    <source>
        <dbReference type="EMBL" id="MCQ8185631.1"/>
    </source>
</evidence>
<dbReference type="RefSeq" id="WP_256619520.1">
    <property type="nucleotide sequence ID" value="NZ_JANIBC010000006.1"/>
</dbReference>
<evidence type="ECO:0000313" key="3">
    <source>
        <dbReference type="Proteomes" id="UP001142610"/>
    </source>
</evidence>
<gene>
    <name evidence="2" type="ORF">NOG11_09495</name>
</gene>
<feature type="region of interest" description="Disordered" evidence="1">
    <location>
        <begin position="58"/>
        <end position="93"/>
    </location>
</feature>
<dbReference type="AlphaFoldDB" id="A0A9X2L9L0"/>
<dbReference type="Proteomes" id="UP001142610">
    <property type="component" value="Unassembled WGS sequence"/>
</dbReference>
<name>A0A9X2L9L0_9PROT</name>
<protein>
    <submittedName>
        <fullName evidence="2">Uncharacterized protein</fullName>
    </submittedName>
</protein>
<reference evidence="2" key="1">
    <citation type="submission" date="2022-07" db="EMBL/GenBank/DDBJ databases">
        <title>Parvularcula maris sp. nov., an algicidal bacterium isolated from seawater.</title>
        <authorList>
            <person name="Li F."/>
        </authorList>
    </citation>
    <scope>NUCLEOTIDE SEQUENCE</scope>
    <source>
        <strain evidence="2">BGMRC 0090</strain>
    </source>
</reference>
<sequence length="93" mass="10218">MSEPEGACGMGPSERSRKLVEPALEHLVRLEAYFRLNGLAELAEKTEAVLAEAERLMRRDAAGDPAETRRAEVETLEEETPAFVTSPSKKAYG</sequence>
<feature type="compositionally biased region" description="Polar residues" evidence="1">
    <location>
        <begin position="83"/>
        <end position="93"/>
    </location>
</feature>